<organism evidence="4 5">
    <name type="scientific">Luteimonas soli</name>
    <dbReference type="NCBI Taxonomy" id="1648966"/>
    <lineage>
        <taxon>Bacteria</taxon>
        <taxon>Pseudomonadati</taxon>
        <taxon>Pseudomonadota</taxon>
        <taxon>Gammaproteobacteria</taxon>
        <taxon>Lysobacterales</taxon>
        <taxon>Lysobacteraceae</taxon>
        <taxon>Luteimonas</taxon>
    </lineage>
</organism>
<feature type="region of interest" description="Disordered" evidence="1">
    <location>
        <begin position="311"/>
        <end position="331"/>
    </location>
</feature>
<dbReference type="RefSeq" id="WP_386742666.1">
    <property type="nucleotide sequence ID" value="NZ_JBHRYA010000003.1"/>
</dbReference>
<gene>
    <name evidence="4" type="ORF">ACFONC_05265</name>
</gene>
<dbReference type="Proteomes" id="UP001595705">
    <property type="component" value="Unassembled WGS sequence"/>
</dbReference>
<evidence type="ECO:0000259" key="2">
    <source>
        <dbReference type="Pfam" id="PF09828"/>
    </source>
</evidence>
<dbReference type="Pfam" id="PF09828">
    <property type="entry name" value="ChrB_C"/>
    <property type="match status" value="1"/>
</dbReference>
<keyword evidence="5" id="KW-1185">Reference proteome</keyword>
<sequence>MNAWLMLVSSAPGSNPAARMRIWRALKASGACALRDGVYVLPRSGAATAMFEEQARAVAAIGGTAQIVSFDSTDPSQQAELERLFDHSEDYAALFGKLDAIKSGLATVDEIEARRQLAAMRREAAALAAIDYFPGPARLQIEQALADAEALANRRFSPDEPHAASGHVTSCNRVEFQGRTWATRRRLWVDRVASAWLIRRFIDAEARFLWLEHPQDCPALALGFDFDGARFSHVGPRVTFEVLVASFALDSDEGLARLGALVHYLDVGGAPVPEAAGFTAILTGARAQATDDDALLAAMSTVLDSLYASYGQPSRSDTSSTKLNENAVPEP</sequence>
<dbReference type="EMBL" id="JBHRYA010000003">
    <property type="protein sequence ID" value="MFC3715558.1"/>
    <property type="molecule type" value="Genomic_DNA"/>
</dbReference>
<proteinExistence type="predicted"/>
<accession>A0ABV7XJU4</accession>
<name>A0ABV7XJU4_9GAMM</name>
<dbReference type="InterPro" id="IPR046858">
    <property type="entry name" value="ChrB_N"/>
</dbReference>
<protein>
    <submittedName>
        <fullName evidence="4">Chromate resistance protein ChrB domain-containing protein</fullName>
    </submittedName>
</protein>
<feature type="domain" description="ChrB C-terminal" evidence="2">
    <location>
        <begin position="181"/>
        <end position="308"/>
    </location>
</feature>
<comment type="caution">
    <text evidence="4">The sequence shown here is derived from an EMBL/GenBank/DDBJ whole genome shotgun (WGS) entry which is preliminary data.</text>
</comment>
<feature type="compositionally biased region" description="Polar residues" evidence="1">
    <location>
        <begin position="311"/>
        <end position="324"/>
    </location>
</feature>
<dbReference type="Pfam" id="PF20229">
    <property type="entry name" value="ChrB_N"/>
    <property type="match status" value="1"/>
</dbReference>
<evidence type="ECO:0000313" key="4">
    <source>
        <dbReference type="EMBL" id="MFC3715558.1"/>
    </source>
</evidence>
<evidence type="ECO:0000259" key="3">
    <source>
        <dbReference type="Pfam" id="PF20229"/>
    </source>
</evidence>
<feature type="domain" description="ChrB N-terminal" evidence="3">
    <location>
        <begin position="19"/>
        <end position="139"/>
    </location>
</feature>
<evidence type="ECO:0000313" key="5">
    <source>
        <dbReference type="Proteomes" id="UP001595705"/>
    </source>
</evidence>
<reference evidence="5" key="1">
    <citation type="journal article" date="2019" name="Int. J. Syst. Evol. Microbiol.">
        <title>The Global Catalogue of Microorganisms (GCM) 10K type strain sequencing project: providing services to taxonomists for standard genome sequencing and annotation.</title>
        <authorList>
            <consortium name="The Broad Institute Genomics Platform"/>
            <consortium name="The Broad Institute Genome Sequencing Center for Infectious Disease"/>
            <person name="Wu L."/>
            <person name="Ma J."/>
        </authorList>
    </citation>
    <scope>NUCLEOTIDE SEQUENCE [LARGE SCALE GENOMIC DNA]</scope>
    <source>
        <strain evidence="5">KCTC 42441</strain>
    </source>
</reference>
<evidence type="ECO:0000256" key="1">
    <source>
        <dbReference type="SAM" id="MobiDB-lite"/>
    </source>
</evidence>
<dbReference type="InterPro" id="IPR018634">
    <property type="entry name" value="ChrB_C"/>
</dbReference>